<feature type="transmembrane region" description="Helical" evidence="1">
    <location>
        <begin position="77"/>
        <end position="97"/>
    </location>
</feature>
<evidence type="ECO:0000256" key="1">
    <source>
        <dbReference type="SAM" id="Phobius"/>
    </source>
</evidence>
<keyword evidence="1" id="KW-1133">Transmembrane helix</keyword>
<evidence type="ECO:0000313" key="3">
    <source>
        <dbReference type="Proteomes" id="UP001596413"/>
    </source>
</evidence>
<comment type="caution">
    <text evidence="2">The sequence shown here is derived from an EMBL/GenBank/DDBJ whole genome shotgun (WGS) entry which is preliminary data.</text>
</comment>
<gene>
    <name evidence="2" type="ORF">ACFQLX_13555</name>
</gene>
<feature type="transmembrane region" description="Helical" evidence="1">
    <location>
        <begin position="20"/>
        <end position="37"/>
    </location>
</feature>
<accession>A0ABW2GEM7</accession>
<feature type="transmembrane region" description="Helical" evidence="1">
    <location>
        <begin position="378"/>
        <end position="402"/>
    </location>
</feature>
<keyword evidence="1" id="KW-0472">Membrane</keyword>
<sequence length="444" mass="50190">MEVEPPSHALSVAQRGGRAVLGFSTLGFAGSLAFYLAGDGPPLSRWWPLAACGALVLLSAIVVFLEPFTLVRWRAVLSSVLASCVMLGGIVATLSLISEDDIDLLSAGRVVDRRFEADEYLDADRTAAGRRRIPTGVFLQQLRFTAPNAVQASGFVWQRLPKGFPKKFEGVVFPDAEDSYGTKEVYRDKQPEDGSTTVGWYFKVKLAENFDYERYPFDRQGIRLRLWSKDRADDSMALVPDFRSYPPWQPQQRYGVDPGLVLPGWSTVFSSWSYLRLDYHTTLGGNPRDYHGAYPVPPDLYFNVGIDRDWVSPFFDTLTRWLIVALVIFLALFVYQKDKGELRPDLGFSTWAVITFGVQMLLVVVIDQDSVRLATGPTMAYVEWFALSLYTVIFLVALNAVILTSRRYSPGLEWRDNRVAKLLYWPVLLALIFAATLYVFRPRW</sequence>
<keyword evidence="3" id="KW-1185">Reference proteome</keyword>
<keyword evidence="1" id="KW-0812">Transmembrane</keyword>
<reference evidence="3" key="1">
    <citation type="journal article" date="2019" name="Int. J. Syst. Evol. Microbiol.">
        <title>The Global Catalogue of Microorganisms (GCM) 10K type strain sequencing project: providing services to taxonomists for standard genome sequencing and annotation.</title>
        <authorList>
            <consortium name="The Broad Institute Genomics Platform"/>
            <consortium name="The Broad Institute Genome Sequencing Center for Infectious Disease"/>
            <person name="Wu L."/>
            <person name="Ma J."/>
        </authorList>
    </citation>
    <scope>NUCLEOTIDE SEQUENCE [LARGE SCALE GENOMIC DNA]</scope>
    <source>
        <strain evidence="3">CGMCC 1.13681</strain>
    </source>
</reference>
<feature type="transmembrane region" description="Helical" evidence="1">
    <location>
        <begin position="422"/>
        <end position="440"/>
    </location>
</feature>
<feature type="transmembrane region" description="Helical" evidence="1">
    <location>
        <begin position="318"/>
        <end position="336"/>
    </location>
</feature>
<dbReference type="EMBL" id="JBHSZO010000018">
    <property type="protein sequence ID" value="MFC7219185.1"/>
    <property type="molecule type" value="Genomic_DNA"/>
</dbReference>
<dbReference type="RefSeq" id="WP_386414744.1">
    <property type="nucleotide sequence ID" value="NZ_JBHSZO010000018.1"/>
</dbReference>
<name>A0ABW2GEM7_9ACTN</name>
<dbReference type="Proteomes" id="UP001596413">
    <property type="component" value="Unassembled WGS sequence"/>
</dbReference>
<feature type="transmembrane region" description="Helical" evidence="1">
    <location>
        <begin position="348"/>
        <end position="366"/>
    </location>
</feature>
<evidence type="ECO:0000313" key="2">
    <source>
        <dbReference type="EMBL" id="MFC7219185.1"/>
    </source>
</evidence>
<proteinExistence type="predicted"/>
<feature type="transmembrane region" description="Helical" evidence="1">
    <location>
        <begin position="46"/>
        <end position="65"/>
    </location>
</feature>
<protein>
    <submittedName>
        <fullName evidence="2">Uncharacterized protein</fullName>
    </submittedName>
</protein>
<organism evidence="2 3">
    <name type="scientific">Streptomyces polyrhachis</name>
    <dbReference type="NCBI Taxonomy" id="1282885"/>
    <lineage>
        <taxon>Bacteria</taxon>
        <taxon>Bacillati</taxon>
        <taxon>Actinomycetota</taxon>
        <taxon>Actinomycetes</taxon>
        <taxon>Kitasatosporales</taxon>
        <taxon>Streptomycetaceae</taxon>
        <taxon>Streptomyces</taxon>
    </lineage>
</organism>